<name>A0A226D1Q3_FOLCA</name>
<dbReference type="InterPro" id="IPR004000">
    <property type="entry name" value="Actin"/>
</dbReference>
<keyword evidence="4" id="KW-0256">Endoplasmic reticulum</keyword>
<dbReference type="SMART" id="SM00268">
    <property type="entry name" value="ACTIN"/>
    <property type="match status" value="1"/>
</dbReference>
<comment type="similarity">
    <text evidence="4">Belongs to the glycosyl hydrolase 63 family.</text>
</comment>
<dbReference type="GO" id="GO:0009311">
    <property type="term" value="P:oligosaccharide metabolic process"/>
    <property type="evidence" value="ECO:0007669"/>
    <property type="project" value="UniProtKB-UniRule"/>
</dbReference>
<comment type="function">
    <text evidence="4">Cleaves the distal alpha 1,2-linked glucose residue from the Glc(3)Man(9)GlcNAc(2) oligosaccharide precursor.</text>
</comment>
<dbReference type="SUPFAM" id="SSF53067">
    <property type="entry name" value="Actin-like ATPase domain"/>
    <property type="match status" value="1"/>
</dbReference>
<dbReference type="InterPro" id="IPR004888">
    <property type="entry name" value="Glycoside_hydrolase_63"/>
</dbReference>
<dbReference type="GO" id="GO:0006487">
    <property type="term" value="P:protein N-linked glycosylation"/>
    <property type="evidence" value="ECO:0007669"/>
    <property type="project" value="UniProtKB-UniRule"/>
</dbReference>
<dbReference type="AlphaFoldDB" id="A0A226D1Q3"/>
<dbReference type="Pfam" id="PF00022">
    <property type="entry name" value="Actin"/>
    <property type="match status" value="1"/>
</dbReference>
<evidence type="ECO:0000313" key="6">
    <source>
        <dbReference type="EMBL" id="OXA38571.1"/>
    </source>
</evidence>
<evidence type="ECO:0000256" key="4">
    <source>
        <dbReference type="RuleBase" id="RU368089"/>
    </source>
</evidence>
<evidence type="ECO:0000256" key="2">
    <source>
        <dbReference type="ARBA" id="ARBA00023295"/>
    </source>
</evidence>
<feature type="domain" description="Glycosyl hydrolase family 63 N-terminal" evidence="5">
    <location>
        <begin position="129"/>
        <end position="318"/>
    </location>
</feature>
<protein>
    <recommendedName>
        <fullName evidence="4">Mannosyl-oligosaccharide glucosidase</fullName>
        <ecNumber evidence="4">3.2.1.106</ecNumber>
    </recommendedName>
</protein>
<dbReference type="EMBL" id="LNIX01000045">
    <property type="protein sequence ID" value="OXA38571.1"/>
    <property type="molecule type" value="Genomic_DNA"/>
</dbReference>
<dbReference type="OrthoDB" id="410058at2759"/>
<evidence type="ECO:0000256" key="3">
    <source>
        <dbReference type="RuleBase" id="RU000487"/>
    </source>
</evidence>
<organism evidence="6 7">
    <name type="scientific">Folsomia candida</name>
    <name type="common">Springtail</name>
    <dbReference type="NCBI Taxonomy" id="158441"/>
    <lineage>
        <taxon>Eukaryota</taxon>
        <taxon>Metazoa</taxon>
        <taxon>Ecdysozoa</taxon>
        <taxon>Arthropoda</taxon>
        <taxon>Hexapoda</taxon>
        <taxon>Collembola</taxon>
        <taxon>Entomobryomorpha</taxon>
        <taxon>Isotomoidea</taxon>
        <taxon>Isotomidae</taxon>
        <taxon>Proisotominae</taxon>
        <taxon>Folsomia</taxon>
    </lineage>
</organism>
<sequence length="393" mass="44357">MELVNQPVVIDNGSGIIKAGFAGDSVPKCRFPNYVGRPKHVRVMAGALEGDLFIGPKAEEHRGLLAIKYPMEHGIVTDWNDMERIWQYVYSKDQLQTFAEETTFHLRDKHNCSICSVVVRAGLDIPERFWGSYRPGVYFGMKHRSPKSLLTGFMWLLPSLVRPGEPNLRHLCEQGDGLTKYGWVEHDGVNFGVQEIIDHHMKLTTSFVKAHHGKKGGDWTSRIEVQPLATTNHPQSTTKEEVVLLYYVALEAGMGGNLVPEYYGDILKSVEGYTPELGKFTIKFINNNNVLKSSFIQTSLDSMTAASNTVLSSMATTSVSEKQWLFFLKNRNQPDSNPQNFLVYQVCVYYKGGQSSRKGHFSMDIVYESETGVVPFKKLLSGDMYSEMLQSYR</sequence>
<comment type="subcellular location">
    <subcellularLocation>
        <location evidence="4">Endoplasmic reticulum membrane</location>
        <topology evidence="4">Single-pass type II membrane protein</topology>
    </subcellularLocation>
</comment>
<keyword evidence="2 4" id="KW-0326">Glycosidase</keyword>
<keyword evidence="1 4" id="KW-0378">Hydrolase</keyword>
<dbReference type="InterPro" id="IPR043129">
    <property type="entry name" value="ATPase_NBD"/>
</dbReference>
<dbReference type="EC" id="3.2.1.106" evidence="4"/>
<dbReference type="InterPro" id="IPR038518">
    <property type="entry name" value="Glyco_hydro_63N_sf"/>
</dbReference>
<evidence type="ECO:0000313" key="7">
    <source>
        <dbReference type="Proteomes" id="UP000198287"/>
    </source>
</evidence>
<evidence type="ECO:0000256" key="1">
    <source>
        <dbReference type="ARBA" id="ARBA00022801"/>
    </source>
</evidence>
<comment type="similarity">
    <text evidence="3">Belongs to the actin family.</text>
</comment>
<dbReference type="Gene3D" id="2.70.98.110">
    <property type="entry name" value="Glycosyl hydrolase family 63, N-terminal domain"/>
    <property type="match status" value="1"/>
</dbReference>
<dbReference type="Pfam" id="PF16923">
    <property type="entry name" value="Glyco_hydro_63N"/>
    <property type="match status" value="1"/>
</dbReference>
<keyword evidence="7" id="KW-1185">Reference proteome</keyword>
<dbReference type="PANTHER" id="PTHR10412">
    <property type="entry name" value="MANNOSYL-OLIGOSACCHARIDE GLUCOSIDASE"/>
    <property type="match status" value="1"/>
</dbReference>
<proteinExistence type="inferred from homology"/>
<accession>A0A226D1Q3</accession>
<gene>
    <name evidence="6" type="ORF">Fcan01_26667</name>
</gene>
<dbReference type="GO" id="GO:0005789">
    <property type="term" value="C:endoplasmic reticulum membrane"/>
    <property type="evidence" value="ECO:0007669"/>
    <property type="project" value="UniProtKB-SubCell"/>
</dbReference>
<dbReference type="Proteomes" id="UP000198287">
    <property type="component" value="Unassembled WGS sequence"/>
</dbReference>
<dbReference type="STRING" id="158441.A0A226D1Q3"/>
<comment type="caution">
    <text evidence="6">The sequence shown here is derived from an EMBL/GenBank/DDBJ whole genome shotgun (WGS) entry which is preliminary data.</text>
</comment>
<dbReference type="PANTHER" id="PTHR10412:SF11">
    <property type="entry name" value="MANNOSYL-OLIGOSACCHARIDE GLUCOSIDASE"/>
    <property type="match status" value="1"/>
</dbReference>
<dbReference type="GO" id="GO:0004573">
    <property type="term" value="F:Glc3Man9GlcNAc2 oligosaccharide glucosidase activity"/>
    <property type="evidence" value="ECO:0007669"/>
    <property type="project" value="UniProtKB-UniRule"/>
</dbReference>
<dbReference type="Gene3D" id="3.30.420.40">
    <property type="match status" value="1"/>
</dbReference>
<evidence type="ECO:0000259" key="5">
    <source>
        <dbReference type="Pfam" id="PF16923"/>
    </source>
</evidence>
<dbReference type="FunFam" id="3.30.420.40:FF:000502">
    <property type="entry name" value="Actin-Related Proteins"/>
    <property type="match status" value="1"/>
</dbReference>
<dbReference type="InterPro" id="IPR031631">
    <property type="entry name" value="Glyco_hydro_63N"/>
</dbReference>
<comment type="catalytic activity">
    <reaction evidence="4">
        <text>N(4)-(alpha-D-Glc-(1-&gt;2)-alpha-D-Glc-(1-&gt;3)-alpha-D-Glc-(1-&gt;3)-alpha-D-Man-(1-&gt;2)-alpha-D-Man-(1-&gt;2)-alpha-D-Man-(1-&gt;3)-[alpha-D-Man-(1-&gt;2)-alpha-D-Man-(1-&gt;3)-[alpha-D-Man-(1-&gt;2)-alpha-D-Man-(1-&gt;6)]-alpha-D-Man-(1-&gt;6)]-beta-D-Man-(1-&gt;4)-beta-D-GlcNAc-(1-&gt;4)-beta-D-GlcNAc)-L-asparaginyl-[protein] + H2O = N(4)-(alpha-D-Glc-(1-&gt;3)-alpha-D-Glc-(1-&gt;3)-alpha-D-Man-(1-&gt;2)-alpha-D-Man-(1-&gt;2)-alpha-D-Man-(1-&gt;3)-[alpha-D-Man-(1-&gt;2)-alpha-D-Man-(1-&gt;3)-[alpha-D-Man-(1-&gt;2)-alpha-D-Man-(1-&gt;6)]-alpha-D-Man-(1-&gt;6)]-beta-D-Man-(1-&gt;4)-beta-D-GlcNAc-(1-&gt;4)-beta-D-GlcNAc)-L-asparaginyl-[protein] + beta-D-glucose</text>
        <dbReference type="Rhea" id="RHEA:55988"/>
        <dbReference type="Rhea" id="RHEA-COMP:12806"/>
        <dbReference type="Rhea" id="RHEA-COMP:14355"/>
        <dbReference type="ChEBI" id="CHEBI:15377"/>
        <dbReference type="ChEBI" id="CHEBI:15903"/>
        <dbReference type="ChEBI" id="CHEBI:59082"/>
        <dbReference type="ChEBI" id="CHEBI:132537"/>
        <dbReference type="EC" id="3.2.1.106"/>
    </reaction>
</comment>
<dbReference type="PRINTS" id="PR00190">
    <property type="entry name" value="ACTIN"/>
</dbReference>
<reference evidence="6 7" key="1">
    <citation type="submission" date="2015-12" db="EMBL/GenBank/DDBJ databases">
        <title>The genome of Folsomia candida.</title>
        <authorList>
            <person name="Faddeeva A."/>
            <person name="Derks M.F."/>
            <person name="Anvar Y."/>
            <person name="Smit S."/>
            <person name="Van Straalen N."/>
            <person name="Roelofs D."/>
        </authorList>
    </citation>
    <scope>NUCLEOTIDE SEQUENCE [LARGE SCALE GENOMIC DNA]</scope>
    <source>
        <strain evidence="6 7">VU population</strain>
        <tissue evidence="6">Whole body</tissue>
    </source>
</reference>